<dbReference type="HOGENOM" id="CLU_030408_1_0_10"/>
<comment type="caution">
    <text evidence="1">The sequence shown here is derived from an EMBL/GenBank/DDBJ whole genome shotgun (WGS) entry which is preliminary data.</text>
</comment>
<gene>
    <name evidence="1" type="ORF">KAOT1_12332</name>
</gene>
<accession>A9DJ06</accession>
<reference evidence="1 2" key="1">
    <citation type="journal article" date="2011" name="J. Bacteriol.">
        <title>Genome sequence of the algicidal bacterium Kordia algicida OT-1.</title>
        <authorList>
            <person name="Lee H.S."/>
            <person name="Kang S.G."/>
            <person name="Kwon K.K."/>
            <person name="Lee J.H."/>
            <person name="Kim S.J."/>
        </authorList>
    </citation>
    <scope>NUCLEOTIDE SEQUENCE [LARGE SCALE GENOMIC DNA]</scope>
    <source>
        <strain evidence="1 2">OT-1</strain>
    </source>
</reference>
<dbReference type="eggNOG" id="COG0515">
    <property type="taxonomic scope" value="Bacteria"/>
</dbReference>
<sequence length="405" mass="45798">MKKYLYIILIISITACATKQIASKAIVPKVKRSYSEIMVHGIDRCISYGARTKGTFGFVNDKGERLFDTTFNNCTNFFGNYANVYKDGAFGYVNRQGKTRFFPEYDKVYWYTDSIGYAAKNGKAALINRQGKLKTAMIYDDLKFSDEGYFTVKQNGKWFVIDNNGTKIFNDTLNIKATFVYDGNIIYQDTINGEIKQGLISTKGEIIVKAKYDLVGGYFSNGIMHVQNNNKTGYVNRKGEIVIPIEYGKNSFDFDGELIPVRKNKKWGFINLKNEVVIDFLYDKTGGFSEGLAMVTQKGKTGYIDRSGEIVIPIKLKSTWRGNFHEGLAVFKAENGKYGFIDTSGKVKIAPIYDSAIPFRNGLSHIQLNKKGGVINTKGELVVPADYYDVWQFQQGIARYFIKEN</sequence>
<keyword evidence="2" id="KW-1185">Reference proteome</keyword>
<dbReference type="OrthoDB" id="623514at2"/>
<dbReference type="InterPro" id="IPR032774">
    <property type="entry name" value="WG_beta_rep"/>
</dbReference>
<dbReference type="SUPFAM" id="SSF69360">
    <property type="entry name" value="Cell wall binding repeat"/>
    <property type="match status" value="1"/>
</dbReference>
<protein>
    <recommendedName>
        <fullName evidence="3">WG repeat-containing protein</fullName>
    </recommendedName>
</protein>
<dbReference type="PANTHER" id="PTHR37841">
    <property type="entry name" value="GLR2918 PROTEIN"/>
    <property type="match status" value="1"/>
</dbReference>
<proteinExistence type="predicted"/>
<dbReference type="EMBL" id="ABIB01000001">
    <property type="protein sequence ID" value="EDP98002.1"/>
    <property type="molecule type" value="Genomic_DNA"/>
</dbReference>
<dbReference type="Pfam" id="PF14903">
    <property type="entry name" value="WG_beta_rep"/>
    <property type="match status" value="6"/>
</dbReference>
<dbReference type="PROSITE" id="PS51257">
    <property type="entry name" value="PROKAR_LIPOPROTEIN"/>
    <property type="match status" value="1"/>
</dbReference>
<dbReference type="AlphaFoldDB" id="A9DJ06"/>
<dbReference type="PANTHER" id="PTHR37841:SF1">
    <property type="entry name" value="DUF3298 DOMAIN-CONTAINING PROTEIN"/>
    <property type="match status" value="1"/>
</dbReference>
<dbReference type="Proteomes" id="UP000002945">
    <property type="component" value="Unassembled WGS sequence"/>
</dbReference>
<evidence type="ECO:0000313" key="1">
    <source>
        <dbReference type="EMBL" id="EDP98002.1"/>
    </source>
</evidence>
<name>A9DJ06_9FLAO</name>
<dbReference type="RefSeq" id="WP_007095016.1">
    <property type="nucleotide sequence ID" value="NZ_CP142125.1"/>
</dbReference>
<evidence type="ECO:0000313" key="2">
    <source>
        <dbReference type="Proteomes" id="UP000002945"/>
    </source>
</evidence>
<dbReference type="STRING" id="391587.KAOT1_12332"/>
<evidence type="ECO:0008006" key="3">
    <source>
        <dbReference type="Google" id="ProtNLM"/>
    </source>
</evidence>
<organism evidence="1 2">
    <name type="scientific">Kordia algicida OT-1</name>
    <dbReference type="NCBI Taxonomy" id="391587"/>
    <lineage>
        <taxon>Bacteria</taxon>
        <taxon>Pseudomonadati</taxon>
        <taxon>Bacteroidota</taxon>
        <taxon>Flavobacteriia</taxon>
        <taxon>Flavobacteriales</taxon>
        <taxon>Flavobacteriaceae</taxon>
        <taxon>Kordia</taxon>
    </lineage>
</organism>